<evidence type="ECO:0000259" key="1">
    <source>
        <dbReference type="Pfam" id="PF08241"/>
    </source>
</evidence>
<dbReference type="InterPro" id="IPR013216">
    <property type="entry name" value="Methyltransf_11"/>
</dbReference>
<evidence type="ECO:0000313" key="3">
    <source>
        <dbReference type="Proteomes" id="UP000256913"/>
    </source>
</evidence>
<comment type="caution">
    <text evidence="2">The sequence shown here is derived from an EMBL/GenBank/DDBJ whole genome shotgun (WGS) entry which is preliminary data.</text>
</comment>
<dbReference type="Proteomes" id="UP000256913">
    <property type="component" value="Unassembled WGS sequence"/>
</dbReference>
<dbReference type="PANTHER" id="PTHR42912">
    <property type="entry name" value="METHYLTRANSFERASE"/>
    <property type="match status" value="1"/>
</dbReference>
<dbReference type="InterPro" id="IPR050508">
    <property type="entry name" value="Methyltransf_Superfamily"/>
</dbReference>
<dbReference type="GO" id="GO:0008757">
    <property type="term" value="F:S-adenosylmethionine-dependent methyltransferase activity"/>
    <property type="evidence" value="ECO:0007669"/>
    <property type="project" value="InterPro"/>
</dbReference>
<dbReference type="PANTHER" id="PTHR42912:SF93">
    <property type="entry name" value="N6-ADENOSINE-METHYLTRANSFERASE TMT1A"/>
    <property type="match status" value="1"/>
</dbReference>
<reference evidence="2 3" key="1">
    <citation type="submission" date="2018-08" db="EMBL/GenBank/DDBJ databases">
        <title>Sequencing the genomes of 1000 actinobacteria strains.</title>
        <authorList>
            <person name="Klenk H.-P."/>
        </authorList>
    </citation>
    <scope>NUCLEOTIDE SEQUENCE [LARGE SCALE GENOMIC DNA]</scope>
    <source>
        <strain evidence="2 3">DSM 44099</strain>
    </source>
</reference>
<dbReference type="EMBL" id="QUMQ01000001">
    <property type="protein sequence ID" value="REG00226.1"/>
    <property type="molecule type" value="Genomic_DNA"/>
</dbReference>
<keyword evidence="2" id="KW-0808">Transferase</keyword>
<organism evidence="2 3">
    <name type="scientific">Asanoa ferruginea</name>
    <dbReference type="NCBI Taxonomy" id="53367"/>
    <lineage>
        <taxon>Bacteria</taxon>
        <taxon>Bacillati</taxon>
        <taxon>Actinomycetota</taxon>
        <taxon>Actinomycetes</taxon>
        <taxon>Micromonosporales</taxon>
        <taxon>Micromonosporaceae</taxon>
        <taxon>Asanoa</taxon>
    </lineage>
</organism>
<proteinExistence type="predicted"/>
<name>A0A3D9ZSP1_9ACTN</name>
<gene>
    <name evidence="2" type="ORF">DFJ67_6277</name>
</gene>
<dbReference type="SUPFAM" id="SSF53335">
    <property type="entry name" value="S-adenosyl-L-methionine-dependent methyltransferases"/>
    <property type="match status" value="1"/>
</dbReference>
<sequence length="272" mass="29393">MVVYTHGHHESVLRTHRWRTAENSAAYLLPSLTPSAKLLDVGCGPGTITADLAARVGSVTAVENVAAALDLARAAADERGVRIEFAVDDVHALSFPDDSFDVVHAHQVLQHVADPVTALREMARVCRPGGVVAARDGDYETFTWWPVLPELIEFRELYRAVARANGGEPDAGRRLFSWARAAGLDPVATTSTWCFATPEDRAWWGGSWADRVTGSALADRAVELGLADRADLTRMADAWRTWSAADDGWFSMVHGEILSSPRGSAGSSSTAR</sequence>
<dbReference type="AlphaFoldDB" id="A0A3D9ZSP1"/>
<dbReference type="RefSeq" id="WP_116071609.1">
    <property type="nucleotide sequence ID" value="NZ_BONB01000003.1"/>
</dbReference>
<dbReference type="Pfam" id="PF08241">
    <property type="entry name" value="Methyltransf_11"/>
    <property type="match status" value="1"/>
</dbReference>
<protein>
    <submittedName>
        <fullName evidence="2">Methyltransferase family protein</fullName>
    </submittedName>
</protein>
<keyword evidence="3" id="KW-1185">Reference proteome</keyword>
<dbReference type="InterPro" id="IPR029063">
    <property type="entry name" value="SAM-dependent_MTases_sf"/>
</dbReference>
<feature type="domain" description="Methyltransferase type 11" evidence="1">
    <location>
        <begin position="39"/>
        <end position="133"/>
    </location>
</feature>
<dbReference type="CDD" id="cd02440">
    <property type="entry name" value="AdoMet_MTases"/>
    <property type="match status" value="1"/>
</dbReference>
<keyword evidence="2" id="KW-0489">Methyltransferase</keyword>
<dbReference type="GO" id="GO:0032259">
    <property type="term" value="P:methylation"/>
    <property type="evidence" value="ECO:0007669"/>
    <property type="project" value="UniProtKB-KW"/>
</dbReference>
<evidence type="ECO:0000313" key="2">
    <source>
        <dbReference type="EMBL" id="REG00226.1"/>
    </source>
</evidence>
<dbReference type="OrthoDB" id="9795634at2"/>
<dbReference type="Gene3D" id="3.40.50.150">
    <property type="entry name" value="Vaccinia Virus protein VP39"/>
    <property type="match status" value="1"/>
</dbReference>
<accession>A0A3D9ZSP1</accession>